<accession>L9Z779</accession>
<evidence type="ECO:0000313" key="4">
    <source>
        <dbReference type="Proteomes" id="UP000011593"/>
    </source>
</evidence>
<comment type="caution">
    <text evidence="3">The sequence shown here is derived from an EMBL/GenBank/DDBJ whole genome shotgun (WGS) entry which is preliminary data.</text>
</comment>
<feature type="non-terminal residue" evidence="3">
    <location>
        <position position="59"/>
    </location>
</feature>
<evidence type="ECO:0008006" key="5">
    <source>
        <dbReference type="Google" id="ProtNLM"/>
    </source>
</evidence>
<dbReference type="InterPro" id="IPR029063">
    <property type="entry name" value="SAM-dependent_MTases_sf"/>
</dbReference>
<organism evidence="3 4">
    <name type="scientific">Natrinema pellirubrum (strain DSM 15624 / CIP 106293 / JCM 10476 / NCIMB 786 / 157)</name>
    <dbReference type="NCBI Taxonomy" id="797303"/>
    <lineage>
        <taxon>Archaea</taxon>
        <taxon>Methanobacteriati</taxon>
        <taxon>Methanobacteriota</taxon>
        <taxon>Stenosarchaea group</taxon>
        <taxon>Halobacteria</taxon>
        <taxon>Halobacteriales</taxon>
        <taxon>Natrialbaceae</taxon>
        <taxon>Natrinema</taxon>
    </lineage>
</organism>
<gene>
    <name evidence="3" type="ORF">C488_01749</name>
</gene>
<keyword evidence="2" id="KW-0808">Transferase</keyword>
<dbReference type="EMBL" id="AOIE01000005">
    <property type="protein sequence ID" value="ELY81492.1"/>
    <property type="molecule type" value="Genomic_DNA"/>
</dbReference>
<dbReference type="AlphaFoldDB" id="L9Z779"/>
<dbReference type="Pfam" id="PF00145">
    <property type="entry name" value="DNA_methylase"/>
    <property type="match status" value="1"/>
</dbReference>
<keyword evidence="4" id="KW-1185">Reference proteome</keyword>
<protein>
    <recommendedName>
        <fullName evidence="5">DNA (cytosine-5-)-methyltransferase</fullName>
    </recommendedName>
</protein>
<dbReference type="SUPFAM" id="SSF53335">
    <property type="entry name" value="S-adenosyl-L-methionine-dependent methyltransferases"/>
    <property type="match status" value="1"/>
</dbReference>
<dbReference type="InterPro" id="IPR001525">
    <property type="entry name" value="C5_MeTfrase"/>
</dbReference>
<keyword evidence="1" id="KW-0489">Methyltransferase</keyword>
<sequence>MVEMSDRIRVASLFTGAGGLDIGFSTLSEFDVRFHTDIDDIAIDTLRTNAARGLSLIHI</sequence>
<evidence type="ECO:0000256" key="2">
    <source>
        <dbReference type="ARBA" id="ARBA00022679"/>
    </source>
</evidence>
<reference evidence="3 4" key="1">
    <citation type="journal article" date="2014" name="PLoS Genet.">
        <title>Phylogenetically driven sequencing of extremely halophilic archaea reveals strategies for static and dynamic osmo-response.</title>
        <authorList>
            <person name="Becker E.A."/>
            <person name="Seitzer P.M."/>
            <person name="Tritt A."/>
            <person name="Larsen D."/>
            <person name="Krusor M."/>
            <person name="Yao A.I."/>
            <person name="Wu D."/>
            <person name="Madern D."/>
            <person name="Eisen J.A."/>
            <person name="Darling A.E."/>
            <person name="Facciotti M.T."/>
        </authorList>
    </citation>
    <scope>NUCLEOTIDE SEQUENCE [LARGE SCALE GENOMIC DNA]</scope>
    <source>
        <strain evidence="3 4">DSM 15624</strain>
    </source>
</reference>
<proteinExistence type="predicted"/>
<dbReference type="Gene3D" id="3.40.50.150">
    <property type="entry name" value="Vaccinia Virus protein VP39"/>
    <property type="match status" value="1"/>
</dbReference>
<dbReference type="Proteomes" id="UP000011593">
    <property type="component" value="Unassembled WGS sequence"/>
</dbReference>
<evidence type="ECO:0000313" key="3">
    <source>
        <dbReference type="EMBL" id="ELY81492.1"/>
    </source>
</evidence>
<name>L9Z779_NATP1</name>
<dbReference type="GO" id="GO:0008168">
    <property type="term" value="F:methyltransferase activity"/>
    <property type="evidence" value="ECO:0007669"/>
    <property type="project" value="UniProtKB-KW"/>
</dbReference>
<evidence type="ECO:0000256" key="1">
    <source>
        <dbReference type="ARBA" id="ARBA00022603"/>
    </source>
</evidence>
<dbReference type="GO" id="GO:0032259">
    <property type="term" value="P:methylation"/>
    <property type="evidence" value="ECO:0007669"/>
    <property type="project" value="UniProtKB-KW"/>
</dbReference>